<proteinExistence type="predicted"/>
<dbReference type="RefSeq" id="YP_010671812.1">
    <property type="nucleotide sequence ID" value="NC_070971.1"/>
</dbReference>
<keyword evidence="2" id="KW-1185">Reference proteome</keyword>
<evidence type="ECO:0000313" key="1">
    <source>
        <dbReference type="EMBL" id="QDB70883.1"/>
    </source>
</evidence>
<dbReference type="EMBL" id="MK816297">
    <property type="protein sequence ID" value="QDB70883.1"/>
    <property type="molecule type" value="Genomic_DNA"/>
</dbReference>
<name>A0A4Y5TPJ6_9CAUD</name>
<sequence length="111" mass="12289">MNKFQIFNVDISYLELGQTFAVRLPVGFRIADLIVDDEARLRIFGEYAANETRVGIRKLAIVVPGSTLGDNYKYLMSAILGGTAVGGWYEVLEPKNPMEDAIPMVSTPYGE</sequence>
<dbReference type="Proteomes" id="UP000319293">
    <property type="component" value="Segment"/>
</dbReference>
<reference evidence="1 2" key="1">
    <citation type="submission" date="2019-04" db="EMBL/GenBank/DDBJ databases">
        <title>Complete genome sequence of a novel bacteriophage, PBPA162, infecting Pseudomonas aeruginosa.</title>
        <authorList>
            <person name="Myung H."/>
            <person name="Hong H."/>
            <person name="Cho J."/>
        </authorList>
    </citation>
    <scope>NUCLEOTIDE SEQUENCE [LARGE SCALE GENOMIC DNA]</scope>
</reference>
<dbReference type="KEGG" id="vg:77948068"/>
<protein>
    <submittedName>
        <fullName evidence="1">Uncharacterized protein</fullName>
    </submittedName>
</protein>
<evidence type="ECO:0000313" key="2">
    <source>
        <dbReference type="Proteomes" id="UP000319293"/>
    </source>
</evidence>
<accession>A0A4Y5TPJ6</accession>
<dbReference type="GeneID" id="77948068"/>
<organism evidence="1 2">
    <name type="scientific">Pseudomonas virus PBPA162</name>
    <dbReference type="NCBI Taxonomy" id="2588096"/>
    <lineage>
        <taxon>Viruses</taxon>
        <taxon>Duplodnaviria</taxon>
        <taxon>Heunggongvirae</taxon>
        <taxon>Uroviricota</taxon>
        <taxon>Caudoviricetes</taxon>
        <taxon>Queuovirinae</taxon>
        <taxon>Iggyvirus</taxon>
        <taxon>Iggyvirus PBPA162</taxon>
    </lineage>
</organism>